<dbReference type="PANTHER" id="PTHR33602">
    <property type="entry name" value="REGULATORY PROTEIN RECX FAMILY PROTEIN"/>
    <property type="match status" value="1"/>
</dbReference>
<evidence type="ECO:0000256" key="4">
    <source>
        <dbReference type="ARBA" id="ARBA00022490"/>
    </source>
</evidence>
<gene>
    <name evidence="5" type="primary">recX</name>
    <name evidence="6" type="ORF">UW37_C0047G0002</name>
</gene>
<accession>A0A0G1HDD8</accession>
<evidence type="ECO:0000256" key="1">
    <source>
        <dbReference type="ARBA" id="ARBA00004496"/>
    </source>
</evidence>
<dbReference type="Gene3D" id="1.10.10.10">
    <property type="entry name" value="Winged helix-like DNA-binding domain superfamily/Winged helix DNA-binding domain"/>
    <property type="match status" value="2"/>
</dbReference>
<dbReference type="GO" id="GO:0005737">
    <property type="term" value="C:cytoplasm"/>
    <property type="evidence" value="ECO:0007669"/>
    <property type="project" value="UniProtKB-SubCell"/>
</dbReference>
<dbReference type="Proteomes" id="UP000034063">
    <property type="component" value="Unassembled WGS sequence"/>
</dbReference>
<evidence type="ECO:0000313" key="6">
    <source>
        <dbReference type="EMBL" id="KKT45406.1"/>
    </source>
</evidence>
<evidence type="ECO:0000256" key="5">
    <source>
        <dbReference type="HAMAP-Rule" id="MF_01114"/>
    </source>
</evidence>
<comment type="subcellular location">
    <subcellularLocation>
        <location evidence="1 5">Cytoplasm</location>
    </subcellularLocation>
</comment>
<dbReference type="InterPro" id="IPR003783">
    <property type="entry name" value="Regulatory_RecX"/>
</dbReference>
<protein>
    <recommendedName>
        <fullName evidence="3 5">Regulatory protein RecX</fullName>
    </recommendedName>
</protein>
<dbReference type="PANTHER" id="PTHR33602:SF1">
    <property type="entry name" value="REGULATORY PROTEIN RECX FAMILY PROTEIN"/>
    <property type="match status" value="1"/>
</dbReference>
<comment type="similarity">
    <text evidence="2 5">Belongs to the RecX family.</text>
</comment>
<dbReference type="HAMAP" id="MF_01114">
    <property type="entry name" value="RecX"/>
    <property type="match status" value="1"/>
</dbReference>
<name>A0A0G1HDD8_9BACT</name>
<dbReference type="GO" id="GO:0006282">
    <property type="term" value="P:regulation of DNA repair"/>
    <property type="evidence" value="ECO:0007669"/>
    <property type="project" value="UniProtKB-UniRule"/>
</dbReference>
<sequence length="161" mass="18045">MSQLPSSDSKAALTATAIRFLSFRSRFKAEVINHLAKKAKELGLADPLTLINQIIASLERAGFIDDAKNLAGYIRYRLETKMKGPYWIKSSLLRLGLAKSDIERSLAENAGRELQKNIIRLFIEKKVGGKDVDMKTKARLYRALISRGFSVSLVAEAFDER</sequence>
<evidence type="ECO:0000256" key="2">
    <source>
        <dbReference type="ARBA" id="ARBA00009695"/>
    </source>
</evidence>
<evidence type="ECO:0000256" key="3">
    <source>
        <dbReference type="ARBA" id="ARBA00018111"/>
    </source>
</evidence>
<dbReference type="AlphaFoldDB" id="A0A0G1HDD8"/>
<comment type="function">
    <text evidence="5">Modulates RecA activity.</text>
</comment>
<dbReference type="InterPro" id="IPR036388">
    <property type="entry name" value="WH-like_DNA-bd_sf"/>
</dbReference>
<organism evidence="6 7">
    <name type="scientific">Candidatus Gottesmanbacteria bacterium GW2011_GWA2_44_17</name>
    <dbReference type="NCBI Taxonomy" id="1618444"/>
    <lineage>
        <taxon>Bacteria</taxon>
        <taxon>Candidatus Gottesmaniibacteriota</taxon>
    </lineage>
</organism>
<keyword evidence="4 5" id="KW-0963">Cytoplasm</keyword>
<evidence type="ECO:0000313" key="7">
    <source>
        <dbReference type="Proteomes" id="UP000034063"/>
    </source>
</evidence>
<reference evidence="6 7" key="1">
    <citation type="journal article" date="2015" name="Nature">
        <title>rRNA introns, odd ribosomes, and small enigmatic genomes across a large radiation of phyla.</title>
        <authorList>
            <person name="Brown C.T."/>
            <person name="Hug L.A."/>
            <person name="Thomas B.C."/>
            <person name="Sharon I."/>
            <person name="Castelle C.J."/>
            <person name="Singh A."/>
            <person name="Wilkins M.J."/>
            <person name="Williams K.H."/>
            <person name="Banfield J.F."/>
        </authorList>
    </citation>
    <scope>NUCLEOTIDE SEQUENCE [LARGE SCALE GENOMIC DNA]</scope>
</reference>
<proteinExistence type="inferred from homology"/>
<dbReference type="EMBL" id="LCIB01000047">
    <property type="protein sequence ID" value="KKT45406.1"/>
    <property type="molecule type" value="Genomic_DNA"/>
</dbReference>
<comment type="caution">
    <text evidence="6">The sequence shown here is derived from an EMBL/GenBank/DDBJ whole genome shotgun (WGS) entry which is preliminary data.</text>
</comment>